<dbReference type="InterPro" id="IPR026870">
    <property type="entry name" value="Zinc_ribbon_dom"/>
</dbReference>
<protein>
    <submittedName>
        <fullName evidence="3">Zinc ribbon domain-containing protein</fullName>
    </submittedName>
</protein>
<keyword evidence="1" id="KW-1133">Transmembrane helix</keyword>
<name>A0A3E3HWR8_9FIRM</name>
<keyword evidence="1" id="KW-0812">Transmembrane</keyword>
<organism evidence="3 4">
    <name type="scientific">Eisenbergiella massiliensis</name>
    <dbReference type="NCBI Taxonomy" id="1720294"/>
    <lineage>
        <taxon>Bacteria</taxon>
        <taxon>Bacillati</taxon>
        <taxon>Bacillota</taxon>
        <taxon>Clostridia</taxon>
        <taxon>Lachnospirales</taxon>
        <taxon>Lachnospiraceae</taxon>
        <taxon>Eisenbergiella</taxon>
    </lineage>
</organism>
<dbReference type="AlphaFoldDB" id="A0A3E3HWR8"/>
<dbReference type="GeneID" id="97989981"/>
<dbReference type="EMBL" id="QVLV01000027">
    <property type="protein sequence ID" value="RGE56276.1"/>
    <property type="molecule type" value="Genomic_DNA"/>
</dbReference>
<feature type="domain" description="Zinc-ribbon" evidence="2">
    <location>
        <begin position="5"/>
        <end position="27"/>
    </location>
</feature>
<dbReference type="Pfam" id="PF13240">
    <property type="entry name" value="Zn_Ribbon_1"/>
    <property type="match status" value="1"/>
</dbReference>
<feature type="transmembrane region" description="Helical" evidence="1">
    <location>
        <begin position="42"/>
        <end position="62"/>
    </location>
</feature>
<comment type="caution">
    <text evidence="3">The sequence shown here is derived from an EMBL/GenBank/DDBJ whole genome shotgun (WGS) entry which is preliminary data.</text>
</comment>
<proteinExistence type="predicted"/>
<accession>A0A3E3HWR8</accession>
<sequence length="201" mass="22443">MALIKCSKCGSEISGEASFCPKCGCPVAGSAAASNNNKQKKMIIIITAIVILAAALIGFIVYRSANKTDKSGYYNGLKWGTSYEEVKKQIDDDVISIEKDGKITVDLQNYEGKEGVNCILSYEFENDSLDQVALFITNLDSSSYTDNSLIEEYTKKFDELYGDHSQDLSTYIWKTEYSSIELTFLMDNLFIIEYKDINKAD</sequence>
<evidence type="ECO:0000256" key="1">
    <source>
        <dbReference type="SAM" id="Phobius"/>
    </source>
</evidence>
<evidence type="ECO:0000313" key="3">
    <source>
        <dbReference type="EMBL" id="RGE56276.1"/>
    </source>
</evidence>
<keyword evidence="1" id="KW-0472">Membrane</keyword>
<gene>
    <name evidence="3" type="ORF">DXC51_24785</name>
</gene>
<reference evidence="3" key="1">
    <citation type="submission" date="2018-08" db="EMBL/GenBank/DDBJ databases">
        <title>A genome reference for cultivated species of the human gut microbiota.</title>
        <authorList>
            <person name="Zou Y."/>
            <person name="Xue W."/>
            <person name="Luo G."/>
        </authorList>
    </citation>
    <scope>NUCLEOTIDE SEQUENCE [LARGE SCALE GENOMIC DNA]</scope>
    <source>
        <strain evidence="3">TF05-5AC</strain>
    </source>
</reference>
<evidence type="ECO:0000313" key="4">
    <source>
        <dbReference type="Proteomes" id="UP000260812"/>
    </source>
</evidence>
<keyword evidence="4" id="KW-1185">Reference proteome</keyword>
<dbReference type="Proteomes" id="UP000260812">
    <property type="component" value="Unassembled WGS sequence"/>
</dbReference>
<evidence type="ECO:0000259" key="2">
    <source>
        <dbReference type="Pfam" id="PF13240"/>
    </source>
</evidence>
<dbReference type="RefSeq" id="WP_021637090.1">
    <property type="nucleotide sequence ID" value="NZ_JBKUNB010000005.1"/>
</dbReference>